<comment type="caution">
    <text evidence="3">The sequence shown here is derived from an EMBL/GenBank/DDBJ whole genome shotgun (WGS) entry which is preliminary data.</text>
</comment>
<feature type="region of interest" description="Disordered" evidence="2">
    <location>
        <begin position="247"/>
        <end position="267"/>
    </location>
</feature>
<dbReference type="RefSeq" id="WP_183294802.1">
    <property type="nucleotide sequence ID" value="NZ_JACHVX010000001.1"/>
</dbReference>
<name>A0A7W4UDX1_9CELL</name>
<sequence>MASKTTWVGGTAFAAVLALAGGWTLGVSPQIDAADEAELQKVSVDAQNATLEVKLAELKAQYENLEQYRAELAALEVQIPRTAQLSDYLRQVSAIAEASGAFVVSVKPGPPVAISDAAAAGAAPAPAAESADASAPAEGGEAAEPTSDAEGTTAQPVPPAVSGLNVPGFVAVPVDITLLGSVEKVTTALAQLQTGSTRLFLVTAITGAGTDAKEASEGKPATNRGDIEMTISGYVYVVESLDAPVEDEATEAPALPPADLTKPLTGA</sequence>
<proteinExistence type="predicted"/>
<keyword evidence="1" id="KW-0175">Coiled coil</keyword>
<accession>A0A7W4UDX1</accession>
<organism evidence="3 4">
    <name type="scientific">Cellulomonas cellasea</name>
    <dbReference type="NCBI Taxonomy" id="43670"/>
    <lineage>
        <taxon>Bacteria</taxon>
        <taxon>Bacillati</taxon>
        <taxon>Actinomycetota</taxon>
        <taxon>Actinomycetes</taxon>
        <taxon>Micrococcales</taxon>
        <taxon>Cellulomonadaceae</taxon>
        <taxon>Cellulomonas</taxon>
    </lineage>
</organism>
<evidence type="ECO:0000313" key="4">
    <source>
        <dbReference type="Proteomes" id="UP000518206"/>
    </source>
</evidence>
<feature type="coiled-coil region" evidence="1">
    <location>
        <begin position="41"/>
        <end position="85"/>
    </location>
</feature>
<feature type="compositionally biased region" description="Low complexity" evidence="2">
    <location>
        <begin position="125"/>
        <end position="145"/>
    </location>
</feature>
<evidence type="ECO:0000313" key="3">
    <source>
        <dbReference type="EMBL" id="MBB2921860.1"/>
    </source>
</evidence>
<dbReference type="EMBL" id="JACHVX010000001">
    <property type="protein sequence ID" value="MBB2921860.1"/>
    <property type="molecule type" value="Genomic_DNA"/>
</dbReference>
<feature type="region of interest" description="Disordered" evidence="2">
    <location>
        <begin position="125"/>
        <end position="159"/>
    </location>
</feature>
<protein>
    <recommendedName>
        <fullName evidence="5">Pilus assembly protein PilO</fullName>
    </recommendedName>
</protein>
<evidence type="ECO:0000256" key="1">
    <source>
        <dbReference type="SAM" id="Coils"/>
    </source>
</evidence>
<evidence type="ECO:0000256" key="2">
    <source>
        <dbReference type="SAM" id="MobiDB-lite"/>
    </source>
</evidence>
<reference evidence="3 4" key="1">
    <citation type="submission" date="2020-08" db="EMBL/GenBank/DDBJ databases">
        <title>The Agave Microbiome: Exploring the role of microbial communities in plant adaptations to desert environments.</title>
        <authorList>
            <person name="Partida-Martinez L.P."/>
        </authorList>
    </citation>
    <scope>NUCLEOTIDE SEQUENCE [LARGE SCALE GENOMIC DNA]</scope>
    <source>
        <strain evidence="3 4">RAS26</strain>
    </source>
</reference>
<evidence type="ECO:0008006" key="5">
    <source>
        <dbReference type="Google" id="ProtNLM"/>
    </source>
</evidence>
<dbReference type="AlphaFoldDB" id="A0A7W4UDX1"/>
<reference evidence="3 4" key="2">
    <citation type="submission" date="2020-08" db="EMBL/GenBank/DDBJ databases">
        <authorList>
            <person name="Partida-Martinez L."/>
            <person name="Huntemann M."/>
            <person name="Clum A."/>
            <person name="Wang J."/>
            <person name="Palaniappan K."/>
            <person name="Ritter S."/>
            <person name="Chen I.-M."/>
            <person name="Stamatis D."/>
            <person name="Reddy T."/>
            <person name="O'Malley R."/>
            <person name="Daum C."/>
            <person name="Shapiro N."/>
            <person name="Ivanova N."/>
            <person name="Kyrpides N."/>
            <person name="Woyke T."/>
        </authorList>
    </citation>
    <scope>NUCLEOTIDE SEQUENCE [LARGE SCALE GENOMIC DNA]</scope>
    <source>
        <strain evidence="3 4">RAS26</strain>
    </source>
</reference>
<gene>
    <name evidence="3" type="ORF">FHR80_000754</name>
</gene>
<dbReference type="Proteomes" id="UP000518206">
    <property type="component" value="Unassembled WGS sequence"/>
</dbReference>